<proteinExistence type="inferred from homology"/>
<evidence type="ECO:0000256" key="4">
    <source>
        <dbReference type="ARBA" id="ARBA00022559"/>
    </source>
</evidence>
<protein>
    <recommendedName>
        <fullName evidence="10">Glutathione peroxidase</fullName>
    </recommendedName>
</protein>
<dbReference type="PIRSF" id="PIRSF000303">
    <property type="entry name" value="Glutathion_perox"/>
    <property type="match status" value="1"/>
</dbReference>
<dbReference type="Pfam" id="PF00255">
    <property type="entry name" value="GSHPx"/>
    <property type="match status" value="1"/>
</dbReference>
<dbReference type="PANTHER" id="PTHR11592:SF88">
    <property type="entry name" value="GLUTATHIONE PEROXIDASE-RELATED"/>
    <property type="match status" value="1"/>
</dbReference>
<dbReference type="EMBL" id="JARBDR010000214">
    <property type="protein sequence ID" value="KAJ8317977.1"/>
    <property type="molecule type" value="Genomic_DNA"/>
</dbReference>
<dbReference type="SUPFAM" id="SSF52833">
    <property type="entry name" value="Thioredoxin-like"/>
    <property type="match status" value="1"/>
</dbReference>
<dbReference type="PANTHER" id="PTHR11592">
    <property type="entry name" value="GLUTATHIONE PEROXIDASE"/>
    <property type="match status" value="1"/>
</dbReference>
<comment type="subcellular location">
    <subcellularLocation>
        <location evidence="1">Secreted</location>
    </subcellularLocation>
</comment>
<evidence type="ECO:0000256" key="7">
    <source>
        <dbReference type="SAM" id="SignalP"/>
    </source>
</evidence>
<evidence type="ECO:0000256" key="2">
    <source>
        <dbReference type="ARBA" id="ARBA00006926"/>
    </source>
</evidence>
<sequence>MTDSSTLFYFLYGFATLFVASGQRLVCSELSPESRTIYDFKAWDINRSHEVNLSKYKGQQEPGANGTEILNGIKYIRPGGGFVPNFDMFDKIDVNGKNEHPLYTYIKNQCPPTSEEFEDDLEYSPIKVSDVRWNFEEFLIDKTGKPRLRFSPNVPPSFIKSDIEKLLKEKENPNSTI</sequence>
<dbReference type="InterPro" id="IPR000889">
    <property type="entry name" value="Glutathione_peroxidase"/>
</dbReference>
<dbReference type="InterPro" id="IPR036249">
    <property type="entry name" value="Thioredoxin-like_sf"/>
</dbReference>
<comment type="caution">
    <text evidence="8">The sequence shown here is derived from an EMBL/GenBank/DDBJ whole genome shotgun (WGS) entry which is preliminary data.</text>
</comment>
<dbReference type="Gene3D" id="3.40.30.10">
    <property type="entry name" value="Glutaredoxin"/>
    <property type="match status" value="1"/>
</dbReference>
<evidence type="ECO:0000256" key="1">
    <source>
        <dbReference type="ARBA" id="ARBA00004613"/>
    </source>
</evidence>
<keyword evidence="6" id="KW-0560">Oxidoreductase</keyword>
<evidence type="ECO:0000313" key="8">
    <source>
        <dbReference type="EMBL" id="KAJ8317977.1"/>
    </source>
</evidence>
<feature type="signal peptide" evidence="7">
    <location>
        <begin position="1"/>
        <end position="22"/>
    </location>
</feature>
<dbReference type="PROSITE" id="PS51355">
    <property type="entry name" value="GLUTATHIONE_PEROXID_3"/>
    <property type="match status" value="1"/>
</dbReference>
<keyword evidence="4" id="KW-0575">Peroxidase</keyword>
<organism evidence="8 9">
    <name type="scientific">Tegillarca granosa</name>
    <name type="common">Malaysian cockle</name>
    <name type="synonym">Anadara granosa</name>
    <dbReference type="NCBI Taxonomy" id="220873"/>
    <lineage>
        <taxon>Eukaryota</taxon>
        <taxon>Metazoa</taxon>
        <taxon>Spiralia</taxon>
        <taxon>Lophotrochozoa</taxon>
        <taxon>Mollusca</taxon>
        <taxon>Bivalvia</taxon>
        <taxon>Autobranchia</taxon>
        <taxon>Pteriomorphia</taxon>
        <taxon>Arcoida</taxon>
        <taxon>Arcoidea</taxon>
        <taxon>Arcidae</taxon>
        <taxon>Tegillarca</taxon>
    </lineage>
</organism>
<evidence type="ECO:0008006" key="10">
    <source>
        <dbReference type="Google" id="ProtNLM"/>
    </source>
</evidence>
<evidence type="ECO:0000256" key="6">
    <source>
        <dbReference type="ARBA" id="ARBA00023002"/>
    </source>
</evidence>
<feature type="chain" id="PRO_5047166703" description="Glutathione peroxidase" evidence="7">
    <location>
        <begin position="23"/>
        <end position="177"/>
    </location>
</feature>
<comment type="similarity">
    <text evidence="2">Belongs to the glutathione peroxidase family.</text>
</comment>
<dbReference type="Proteomes" id="UP001217089">
    <property type="component" value="Unassembled WGS sequence"/>
</dbReference>
<evidence type="ECO:0000256" key="5">
    <source>
        <dbReference type="ARBA" id="ARBA00022729"/>
    </source>
</evidence>
<keyword evidence="9" id="KW-1185">Reference proteome</keyword>
<keyword evidence="5 7" id="KW-0732">Signal</keyword>
<evidence type="ECO:0000313" key="9">
    <source>
        <dbReference type="Proteomes" id="UP001217089"/>
    </source>
</evidence>
<gene>
    <name evidence="8" type="ORF">KUTeg_003068</name>
</gene>
<reference evidence="8 9" key="1">
    <citation type="submission" date="2022-12" db="EMBL/GenBank/DDBJ databases">
        <title>Chromosome-level genome of Tegillarca granosa.</title>
        <authorList>
            <person name="Kim J."/>
        </authorList>
    </citation>
    <scope>NUCLEOTIDE SEQUENCE [LARGE SCALE GENOMIC DNA]</scope>
    <source>
        <strain evidence="8">Teg-2019</strain>
        <tissue evidence="8">Adductor muscle</tissue>
    </source>
</reference>
<evidence type="ECO:0000256" key="3">
    <source>
        <dbReference type="ARBA" id="ARBA00022525"/>
    </source>
</evidence>
<keyword evidence="3" id="KW-0964">Secreted</keyword>
<name>A0ABQ9FL26_TEGGR</name>
<accession>A0ABQ9FL26</accession>